<accession>U5EEK5</accession>
<dbReference type="GO" id="GO:0046755">
    <property type="term" value="P:viral budding"/>
    <property type="evidence" value="ECO:0007669"/>
    <property type="project" value="TreeGrafter"/>
</dbReference>
<comment type="similarity">
    <text evidence="3">Belongs to the MVB12 family.</text>
</comment>
<dbReference type="GO" id="GO:0015031">
    <property type="term" value="P:protein transport"/>
    <property type="evidence" value="ECO:0007669"/>
    <property type="project" value="UniProtKB-KW"/>
</dbReference>
<comment type="function">
    <text evidence="13">Component of the ESCRT-I complex, a regulator of vesicular trafficking process. Required for the sorting of endocytic ubiquitinated cargos into multivesicular bodies.</text>
</comment>
<dbReference type="InterPro" id="IPR023341">
    <property type="entry name" value="MABP"/>
</dbReference>
<reference evidence="16" key="1">
    <citation type="journal article" date="2014" name="Insect Biochem. Mol. Biol.">
        <title>An insight into the sialome of the frog biting fly, Corethrella appendiculata.</title>
        <authorList>
            <person name="Ribeiro J.M.C."/>
            <person name="Chagas A.C."/>
            <person name="Pham V.M."/>
            <person name="Lounibos L.P."/>
            <person name="Calvo E."/>
        </authorList>
    </citation>
    <scope>NUCLEOTIDE SEQUENCE</scope>
    <source>
        <tissue evidence="16">Salivary glands</tissue>
    </source>
</reference>
<evidence type="ECO:0000256" key="7">
    <source>
        <dbReference type="ARBA" id="ARBA00022753"/>
    </source>
</evidence>
<keyword evidence="9" id="KW-0729">SH3-binding</keyword>
<evidence type="ECO:0000313" key="16">
    <source>
        <dbReference type="EMBL" id="JAB55581.1"/>
    </source>
</evidence>
<dbReference type="GO" id="GO:0005829">
    <property type="term" value="C:cytosol"/>
    <property type="evidence" value="ECO:0007669"/>
    <property type="project" value="TreeGrafter"/>
</dbReference>
<evidence type="ECO:0000256" key="1">
    <source>
        <dbReference type="ARBA" id="ARBA00004496"/>
    </source>
</evidence>
<evidence type="ECO:0000256" key="12">
    <source>
        <dbReference type="ARBA" id="ARBA00033024"/>
    </source>
</evidence>
<protein>
    <recommendedName>
        <fullName evidence="4">Multivesicular body subunit 12A</fullName>
    </recommendedName>
    <alternativeName>
        <fullName evidence="12">ESCRT-I complex subunit MVB12A</fullName>
    </alternativeName>
    <alternativeName>
        <fullName evidence="11">Protein FAM125A</fullName>
    </alternativeName>
</protein>
<dbReference type="InterPro" id="IPR023340">
    <property type="entry name" value="UMA"/>
</dbReference>
<keyword evidence="7" id="KW-0967">Endosome</keyword>
<organism evidence="16">
    <name type="scientific">Corethrella appendiculata</name>
    <dbReference type="NCBI Taxonomy" id="1370023"/>
    <lineage>
        <taxon>Eukaryota</taxon>
        <taxon>Metazoa</taxon>
        <taxon>Ecdysozoa</taxon>
        <taxon>Arthropoda</taxon>
        <taxon>Hexapoda</taxon>
        <taxon>Insecta</taxon>
        <taxon>Pterygota</taxon>
        <taxon>Neoptera</taxon>
        <taxon>Endopterygota</taxon>
        <taxon>Diptera</taxon>
        <taxon>Nematocera</taxon>
        <taxon>Culicoidea</taxon>
        <taxon>Chaoboridae</taxon>
        <taxon>Corethrella</taxon>
    </lineage>
</organism>
<feature type="domain" description="MABP" evidence="15">
    <location>
        <begin position="20"/>
        <end position="165"/>
    </location>
</feature>
<evidence type="ECO:0000259" key="14">
    <source>
        <dbReference type="PROSITE" id="PS51497"/>
    </source>
</evidence>
<dbReference type="InterPro" id="IPR040335">
    <property type="entry name" value="MVB12A"/>
</dbReference>
<dbReference type="EMBL" id="GANO01004290">
    <property type="protein sequence ID" value="JAB55581.1"/>
    <property type="molecule type" value="mRNA"/>
</dbReference>
<evidence type="ECO:0000256" key="2">
    <source>
        <dbReference type="ARBA" id="ARBA00004633"/>
    </source>
</evidence>
<dbReference type="InterPro" id="IPR018798">
    <property type="entry name" value="MVB12A/B"/>
</dbReference>
<evidence type="ECO:0000256" key="6">
    <source>
        <dbReference type="ARBA" id="ARBA00022490"/>
    </source>
</evidence>
<keyword evidence="10" id="KW-0472">Membrane</keyword>
<keyword evidence="5" id="KW-0813">Transport</keyword>
<dbReference type="GO" id="GO:0017124">
    <property type="term" value="F:SH3 domain binding"/>
    <property type="evidence" value="ECO:0007669"/>
    <property type="project" value="UniProtKB-KW"/>
</dbReference>
<keyword evidence="8" id="KW-0653">Protein transport</keyword>
<evidence type="ECO:0000256" key="5">
    <source>
        <dbReference type="ARBA" id="ARBA00022448"/>
    </source>
</evidence>
<dbReference type="GO" id="GO:0032510">
    <property type="term" value="P:endosome to lysosome transport via multivesicular body sorting pathway"/>
    <property type="evidence" value="ECO:0007669"/>
    <property type="project" value="TreeGrafter"/>
</dbReference>
<dbReference type="PROSITE" id="PS51497">
    <property type="entry name" value="UMA"/>
    <property type="match status" value="1"/>
</dbReference>
<dbReference type="FunFam" id="2.100.10.50:FF:000002">
    <property type="entry name" value="Multivesicular body subunit 12B"/>
    <property type="match status" value="1"/>
</dbReference>
<evidence type="ECO:0000256" key="4">
    <source>
        <dbReference type="ARBA" id="ARBA00017653"/>
    </source>
</evidence>
<evidence type="ECO:0000256" key="9">
    <source>
        <dbReference type="ARBA" id="ARBA00023036"/>
    </source>
</evidence>
<evidence type="ECO:0000256" key="8">
    <source>
        <dbReference type="ARBA" id="ARBA00022927"/>
    </source>
</evidence>
<keyword evidence="6" id="KW-0963">Cytoplasm</keyword>
<name>U5EEK5_9DIPT</name>
<feature type="domain" description="UMA" evidence="14">
    <location>
        <begin position="245"/>
        <end position="287"/>
    </location>
</feature>
<sequence>MMKNKQQNILNSIINALPDNRPITSLQIVEEFEKCPKNFQPIHKTYDQDQDADLWRETSIFFSTKTCRYLCHSKTEGLPEYVVETIKVIGTHESTPDGFSSLSKTADSEQKAWRKRQIIYRLSKKGTIPNAVTDIILCSKFKQAPAGFTLAGDINGILICFKISSIIHRIPPDIPPALPVKNDSLIKGIENIQISPKSLYPVPMENFDNGNDYENLRRSFHISPKRPAPKPPVVSCGTLNIHTEIEGITFALNPALKSNTIEIPTLYKPISNTQSAQYDFNLERQILCTTKSTNHANPFFNN</sequence>
<dbReference type="AlphaFoldDB" id="U5EEK5"/>
<evidence type="ECO:0000256" key="13">
    <source>
        <dbReference type="ARBA" id="ARBA00053101"/>
    </source>
</evidence>
<dbReference type="PANTHER" id="PTHR31612:SF2">
    <property type="entry name" value="MULTIVESICULAR BODY SUBUNIT 12A"/>
    <property type="match status" value="1"/>
</dbReference>
<dbReference type="GO" id="GO:0042058">
    <property type="term" value="P:regulation of epidermal growth factor receptor signaling pathway"/>
    <property type="evidence" value="ECO:0007669"/>
    <property type="project" value="TreeGrafter"/>
</dbReference>
<evidence type="ECO:0000259" key="15">
    <source>
        <dbReference type="PROSITE" id="PS51498"/>
    </source>
</evidence>
<evidence type="ECO:0000256" key="3">
    <source>
        <dbReference type="ARBA" id="ARBA00010432"/>
    </source>
</evidence>
<dbReference type="PANTHER" id="PTHR31612">
    <property type="entry name" value="MULTIVESICULAR BODY SUBUNIT 12A"/>
    <property type="match status" value="1"/>
</dbReference>
<dbReference type="GO" id="GO:0000813">
    <property type="term" value="C:ESCRT I complex"/>
    <property type="evidence" value="ECO:0007669"/>
    <property type="project" value="InterPro"/>
</dbReference>
<dbReference type="PROSITE" id="PS51498">
    <property type="entry name" value="MABP"/>
    <property type="match status" value="1"/>
</dbReference>
<evidence type="ECO:0000256" key="10">
    <source>
        <dbReference type="ARBA" id="ARBA00023136"/>
    </source>
</evidence>
<dbReference type="Pfam" id="PF10240">
    <property type="entry name" value="DUF2464"/>
    <property type="match status" value="1"/>
</dbReference>
<dbReference type="Gene3D" id="2.100.10.50">
    <property type="match status" value="1"/>
</dbReference>
<evidence type="ECO:0000256" key="11">
    <source>
        <dbReference type="ARBA" id="ARBA00033002"/>
    </source>
</evidence>
<dbReference type="GO" id="GO:0032801">
    <property type="term" value="P:receptor catabolic process"/>
    <property type="evidence" value="ECO:0007669"/>
    <property type="project" value="TreeGrafter"/>
</dbReference>
<comment type="subcellular location">
    <subcellularLocation>
        <location evidence="1">Cytoplasm</location>
    </subcellularLocation>
    <subcellularLocation>
        <location evidence="2">Late endosome membrane</location>
        <topology evidence="2">Peripheral membrane protein</topology>
    </subcellularLocation>
</comment>
<dbReference type="GO" id="GO:0019075">
    <property type="term" value="P:virus maturation"/>
    <property type="evidence" value="ECO:0007669"/>
    <property type="project" value="TreeGrafter"/>
</dbReference>
<dbReference type="GO" id="GO:0031902">
    <property type="term" value="C:late endosome membrane"/>
    <property type="evidence" value="ECO:0007669"/>
    <property type="project" value="UniProtKB-SubCell"/>
</dbReference>
<proteinExistence type="evidence at transcript level"/>